<dbReference type="AlphaFoldDB" id="A0A3D9I745"/>
<gene>
    <name evidence="1" type="ORF">DFP95_11050</name>
</gene>
<dbReference type="EMBL" id="QRDY01000010">
    <property type="protein sequence ID" value="RED57577.1"/>
    <property type="molecule type" value="Genomic_DNA"/>
</dbReference>
<protein>
    <submittedName>
        <fullName evidence="1">Uncharacterized protein</fullName>
    </submittedName>
</protein>
<accession>A0A3D9I745</accession>
<evidence type="ECO:0000313" key="1">
    <source>
        <dbReference type="EMBL" id="RED57577.1"/>
    </source>
</evidence>
<name>A0A3D9I745_9BACL</name>
<dbReference type="Proteomes" id="UP000256869">
    <property type="component" value="Unassembled WGS sequence"/>
</dbReference>
<dbReference type="RefSeq" id="WP_115993874.1">
    <property type="nucleotide sequence ID" value="NZ_QRDY01000010.1"/>
</dbReference>
<comment type="caution">
    <text evidence="1">The sequence shown here is derived from an EMBL/GenBank/DDBJ whole genome shotgun (WGS) entry which is preliminary data.</text>
</comment>
<keyword evidence="2" id="KW-1185">Reference proteome</keyword>
<reference evidence="1 2" key="1">
    <citation type="submission" date="2018-07" db="EMBL/GenBank/DDBJ databases">
        <title>Genomic Encyclopedia of Type Strains, Phase III (KMG-III): the genomes of soil and plant-associated and newly described type strains.</title>
        <authorList>
            <person name="Whitman W."/>
        </authorList>
    </citation>
    <scope>NUCLEOTIDE SEQUENCE [LARGE SCALE GENOMIC DNA]</scope>
    <source>
        <strain evidence="1 2">CECT 8236</strain>
    </source>
</reference>
<proteinExistence type="predicted"/>
<sequence>MVGFHGIPDYQAGAIINFEYRDSLGNEVVGNAQGINSSILIKGGNNKLIIGKGVFWKIRRSFSRMIMGFALMGTA</sequence>
<organism evidence="1 2">
    <name type="scientific">Cohnella lupini</name>
    <dbReference type="NCBI Taxonomy" id="1294267"/>
    <lineage>
        <taxon>Bacteria</taxon>
        <taxon>Bacillati</taxon>
        <taxon>Bacillota</taxon>
        <taxon>Bacilli</taxon>
        <taxon>Bacillales</taxon>
        <taxon>Paenibacillaceae</taxon>
        <taxon>Cohnella</taxon>
    </lineage>
</organism>
<evidence type="ECO:0000313" key="2">
    <source>
        <dbReference type="Proteomes" id="UP000256869"/>
    </source>
</evidence>